<comment type="caution">
    <text evidence="1">The sequence shown here is derived from an EMBL/GenBank/DDBJ whole genome shotgun (WGS) entry which is preliminary data.</text>
</comment>
<protein>
    <submittedName>
        <fullName evidence="1">Uncharacterized protein</fullName>
    </submittedName>
</protein>
<sequence length="84" mass="9557">MMVPERLENVKEARYLDEEANEIVDDDNFDDLLQSNDPHQNQTTSNTVSEECIKILGEDDSPPTFGFPLTDAVQKKFQKALLIT</sequence>
<dbReference type="Proteomes" id="UP001642540">
    <property type="component" value="Unassembled WGS sequence"/>
</dbReference>
<accession>A0ABP1RUF8</accession>
<name>A0ABP1RUF8_9HEXA</name>
<evidence type="ECO:0000313" key="2">
    <source>
        <dbReference type="Proteomes" id="UP001642540"/>
    </source>
</evidence>
<reference evidence="1 2" key="1">
    <citation type="submission" date="2024-08" db="EMBL/GenBank/DDBJ databases">
        <authorList>
            <person name="Cucini C."/>
            <person name="Frati F."/>
        </authorList>
    </citation>
    <scope>NUCLEOTIDE SEQUENCE [LARGE SCALE GENOMIC DNA]</scope>
</reference>
<evidence type="ECO:0000313" key="1">
    <source>
        <dbReference type="EMBL" id="CAL8136102.1"/>
    </source>
</evidence>
<organism evidence="1 2">
    <name type="scientific">Orchesella dallaii</name>
    <dbReference type="NCBI Taxonomy" id="48710"/>
    <lineage>
        <taxon>Eukaryota</taxon>
        <taxon>Metazoa</taxon>
        <taxon>Ecdysozoa</taxon>
        <taxon>Arthropoda</taxon>
        <taxon>Hexapoda</taxon>
        <taxon>Collembola</taxon>
        <taxon>Entomobryomorpha</taxon>
        <taxon>Entomobryoidea</taxon>
        <taxon>Orchesellidae</taxon>
        <taxon>Orchesellinae</taxon>
        <taxon>Orchesella</taxon>
    </lineage>
</organism>
<proteinExistence type="predicted"/>
<gene>
    <name evidence="1" type="ORF">ODALV1_LOCUS26288</name>
</gene>
<keyword evidence="2" id="KW-1185">Reference proteome</keyword>
<dbReference type="EMBL" id="CAXLJM020000110">
    <property type="protein sequence ID" value="CAL8136102.1"/>
    <property type="molecule type" value="Genomic_DNA"/>
</dbReference>